<feature type="compositionally biased region" description="Basic and acidic residues" evidence="5">
    <location>
        <begin position="1046"/>
        <end position="1057"/>
    </location>
</feature>
<dbReference type="InterPro" id="IPR058056">
    <property type="entry name" value="WH_TANC1/2"/>
</dbReference>
<dbReference type="AlphaFoldDB" id="A0A7R8WHT6"/>
<evidence type="ECO:0000256" key="1">
    <source>
        <dbReference type="ARBA" id="ARBA00022553"/>
    </source>
</evidence>
<protein>
    <submittedName>
        <fullName evidence="8">Uncharacterized protein</fullName>
    </submittedName>
</protein>
<evidence type="ECO:0000256" key="5">
    <source>
        <dbReference type="SAM" id="MobiDB-lite"/>
    </source>
</evidence>
<keyword evidence="3" id="KW-0802">TPR repeat</keyword>
<evidence type="ECO:0000256" key="2">
    <source>
        <dbReference type="ARBA" id="ARBA00022737"/>
    </source>
</evidence>
<dbReference type="PROSITE" id="PS50088">
    <property type="entry name" value="ANK_REPEAT"/>
    <property type="match status" value="2"/>
</dbReference>
<dbReference type="SMART" id="SM00248">
    <property type="entry name" value="ANK"/>
    <property type="match status" value="5"/>
</dbReference>
<dbReference type="Pfam" id="PF12796">
    <property type="entry name" value="Ank_2"/>
    <property type="match status" value="1"/>
</dbReference>
<evidence type="ECO:0000256" key="4">
    <source>
        <dbReference type="ARBA" id="ARBA00023043"/>
    </source>
</evidence>
<feature type="non-terminal residue" evidence="8">
    <location>
        <position position="1078"/>
    </location>
</feature>
<dbReference type="InterPro" id="IPR027417">
    <property type="entry name" value="P-loop_NTPase"/>
</dbReference>
<keyword evidence="4" id="KW-0040">ANK repeat</keyword>
<dbReference type="SUPFAM" id="SSF52540">
    <property type="entry name" value="P-loop containing nucleoside triphosphate hydrolases"/>
    <property type="match status" value="1"/>
</dbReference>
<dbReference type="InterPro" id="IPR058018">
    <property type="entry name" value="AAA_lid_TANC1/2"/>
</dbReference>
<evidence type="ECO:0000256" key="3">
    <source>
        <dbReference type="ARBA" id="ARBA00022803"/>
    </source>
</evidence>
<feature type="non-terminal residue" evidence="8">
    <location>
        <position position="1"/>
    </location>
</feature>
<sequence>SIPLRKFLPTGFVLDPNHQSEGSKSDRKRGSGFFRRRRSWLSPASPTRSGPLSFFSRVRASLFDSQPPKKEKTPPPAPIPLTTMGEETRPLQHTTLRSDQSGSSSSGRGTTHEDRCFYAASSLVSVPDGISCIGSVTRVDIVSGDSVCWTSSDDEDSVAKRFPGGHRGFPIEQRMSRVKRYSLVARSQRPHHHRLSHSSLQPRHLLSAERSSARGERYLSGSSLFWGEDPRLLGQEDRFSLRSCHLGLSPSRSEKSEDNAIPLEGLIRPLFFEVPQTEADPLFIGRDWLFHRLLEGLTRVSSSSPRARSPQGVALTGVDGTGKTSIILQLVDRSSFGRKRYGQPHRGSSLHWTTAERVLHGSHSSLGGVSSAASSVLSSSETLLTRRGTTHPTPSGSATPDHTSTAVPSASLSNLASAIVAFHFCQVDTSSTCFIPDFVHSLAGQMIQSPMLSPYRSYLLRHPELVQKLLLPACISNPADALVEGILQPLRKLRRMGLLRPPCFSTTRHVSASQTDLQEEPRAVRQSETEFFLIVVDGLCESDSHSSDDGQSIASFLRRHLHKFPDWLKLVVTVRSSKRHLIQGFCFEETCLDDCLSNPELTRDLMSYVTFRLRHSPSIHGNVTASTSTQHLANHLLQLCKGTGFLHAKMILDLLERGHLVIKANNYKILPRDLSEVFHLILTLRFRTASAFEQVHDILAVVLASLSPLTDEEIFNVACSSKETEISWAQFKERMACLRDVLIRLANGTHSLFHSSFRYWLMTRDRTPASNDSEVHFLVDTRRGHHLLASYLASQASLSPGRVLELTHYALKARQLTSWPVCAAWLRERGQQELSHALASPANVLYPNMTVSRVLLECGATPSALVAGVAEGDIPLICVAAARGLRPLLSLLLEYGARPNEADLQRFQSALHHAARSGDVAITRALVEAGADLTLLDDSNRCAMVVAAEEGHVGVIQILLAADWSGVNDLGCPEATQQAFCAAAEKGKLNVLEFLASLDAVDVDRVDSLRHVTPLVAAARGGHEGACRFLLSRGASVDPASPSRVDPTKEKEDDGKAAKSTALVEAAKHGNWEVRTCR</sequence>
<accession>A0A7R8WHT6</accession>
<reference evidence="8" key="1">
    <citation type="submission" date="2020-11" db="EMBL/GenBank/DDBJ databases">
        <authorList>
            <person name="Tran Van P."/>
        </authorList>
    </citation>
    <scope>NUCLEOTIDE SEQUENCE</scope>
</reference>
<dbReference type="Pfam" id="PF00023">
    <property type="entry name" value="Ank"/>
    <property type="match status" value="1"/>
</dbReference>
<feature type="region of interest" description="Disordered" evidence="5">
    <location>
        <begin position="1036"/>
        <end position="1059"/>
    </location>
</feature>
<dbReference type="SUPFAM" id="SSF48403">
    <property type="entry name" value="Ankyrin repeat"/>
    <property type="match status" value="1"/>
</dbReference>
<feature type="region of interest" description="Disordered" evidence="5">
    <location>
        <begin position="381"/>
        <end position="407"/>
    </location>
</feature>
<dbReference type="PANTHER" id="PTHR24166:SF55">
    <property type="entry name" value="ROLLING PEBBLES, ISOFORM B"/>
    <property type="match status" value="1"/>
</dbReference>
<gene>
    <name evidence="8" type="ORF">CTOB1V02_LOCUS9801</name>
</gene>
<evidence type="ECO:0000259" key="7">
    <source>
        <dbReference type="Pfam" id="PF25521"/>
    </source>
</evidence>
<dbReference type="Pfam" id="PF25520">
    <property type="entry name" value="AAA_lid_TANC1"/>
    <property type="match status" value="1"/>
</dbReference>
<feature type="compositionally biased region" description="Polar residues" evidence="5">
    <location>
        <begin position="390"/>
        <end position="407"/>
    </location>
</feature>
<evidence type="ECO:0000259" key="6">
    <source>
        <dbReference type="Pfam" id="PF25520"/>
    </source>
</evidence>
<organism evidence="8">
    <name type="scientific">Cyprideis torosa</name>
    <dbReference type="NCBI Taxonomy" id="163714"/>
    <lineage>
        <taxon>Eukaryota</taxon>
        <taxon>Metazoa</taxon>
        <taxon>Ecdysozoa</taxon>
        <taxon>Arthropoda</taxon>
        <taxon>Crustacea</taxon>
        <taxon>Oligostraca</taxon>
        <taxon>Ostracoda</taxon>
        <taxon>Podocopa</taxon>
        <taxon>Podocopida</taxon>
        <taxon>Cytherocopina</taxon>
        <taxon>Cytheroidea</taxon>
        <taxon>Cytherideidae</taxon>
        <taxon>Cyprideis</taxon>
    </lineage>
</organism>
<dbReference type="PROSITE" id="PS50297">
    <property type="entry name" value="ANK_REP_REGION"/>
    <property type="match status" value="1"/>
</dbReference>
<feature type="region of interest" description="Disordered" evidence="5">
    <location>
        <begin position="8"/>
        <end position="84"/>
    </location>
</feature>
<dbReference type="PANTHER" id="PTHR24166">
    <property type="entry name" value="ROLLING PEBBLES, ISOFORM B"/>
    <property type="match status" value="1"/>
</dbReference>
<name>A0A7R8WHT6_9CRUS</name>
<dbReference type="EMBL" id="OB664061">
    <property type="protein sequence ID" value="CAD7231958.1"/>
    <property type="molecule type" value="Genomic_DNA"/>
</dbReference>
<dbReference type="Pfam" id="PF25521">
    <property type="entry name" value="WHD_TANC1"/>
    <property type="match status" value="1"/>
</dbReference>
<dbReference type="InterPro" id="IPR002110">
    <property type="entry name" value="Ankyrin_rpt"/>
</dbReference>
<feature type="domain" description="TANC1/2-like AAA+ ATPase lid" evidence="6">
    <location>
        <begin position="593"/>
        <end position="681"/>
    </location>
</feature>
<keyword evidence="2" id="KW-0677">Repeat</keyword>
<dbReference type="InterPro" id="IPR036770">
    <property type="entry name" value="Ankyrin_rpt-contain_sf"/>
</dbReference>
<keyword evidence="1" id="KW-0597">Phosphoprotein</keyword>
<dbReference type="InterPro" id="IPR050889">
    <property type="entry name" value="Dendritic_Spine_Reg/Scaffold"/>
</dbReference>
<feature type="domain" description="TANC1/2-like winged helix" evidence="7">
    <location>
        <begin position="685"/>
        <end position="817"/>
    </location>
</feature>
<dbReference type="Gene3D" id="1.25.40.20">
    <property type="entry name" value="Ankyrin repeat-containing domain"/>
    <property type="match status" value="1"/>
</dbReference>
<evidence type="ECO:0000313" key="8">
    <source>
        <dbReference type="EMBL" id="CAD7231958.1"/>
    </source>
</evidence>
<proteinExistence type="predicted"/>
<dbReference type="OrthoDB" id="5958958at2759"/>